<evidence type="ECO:0000313" key="16">
    <source>
        <dbReference type="Proteomes" id="UP000256599"/>
    </source>
</evidence>
<evidence type="ECO:0000256" key="13">
    <source>
        <dbReference type="RuleBase" id="RU003515"/>
    </source>
</evidence>
<feature type="domain" description="RNase H type-2" evidence="14">
    <location>
        <begin position="1"/>
        <end position="203"/>
    </location>
</feature>
<evidence type="ECO:0000256" key="6">
    <source>
        <dbReference type="ARBA" id="ARBA00022490"/>
    </source>
</evidence>
<dbReference type="GO" id="GO:0004523">
    <property type="term" value="F:RNA-DNA hybrid ribonuclease activity"/>
    <property type="evidence" value="ECO:0007669"/>
    <property type="project" value="UniProtKB-UniRule"/>
</dbReference>
<dbReference type="OrthoDB" id="9803420at2"/>
<evidence type="ECO:0000256" key="7">
    <source>
        <dbReference type="ARBA" id="ARBA00022722"/>
    </source>
</evidence>
<evidence type="ECO:0000256" key="10">
    <source>
        <dbReference type="ARBA" id="ARBA00022801"/>
    </source>
</evidence>
<dbReference type="InterPro" id="IPR036397">
    <property type="entry name" value="RNaseH_sf"/>
</dbReference>
<feature type="binding site" evidence="12">
    <location>
        <position position="8"/>
    </location>
    <ligand>
        <name>a divalent metal cation</name>
        <dbReference type="ChEBI" id="CHEBI:60240"/>
    </ligand>
</feature>
<evidence type="ECO:0000256" key="1">
    <source>
        <dbReference type="ARBA" id="ARBA00000077"/>
    </source>
</evidence>
<dbReference type="EC" id="3.1.26.4" evidence="13"/>
<dbReference type="GO" id="GO:0032299">
    <property type="term" value="C:ribonuclease H2 complex"/>
    <property type="evidence" value="ECO:0007669"/>
    <property type="project" value="TreeGrafter"/>
</dbReference>
<reference evidence="15 16" key="1">
    <citation type="submission" date="2018-04" db="EMBL/GenBank/DDBJ databases">
        <title>Novel Campyloabacter and Helicobacter Species and Strains.</title>
        <authorList>
            <person name="Mannion A.J."/>
            <person name="Shen Z."/>
            <person name="Fox J.G."/>
        </authorList>
    </citation>
    <scope>NUCLEOTIDE SEQUENCE [LARGE SCALE GENOMIC DNA]</scope>
    <source>
        <strain evidence="15 16">MIT 98-6070</strain>
    </source>
</reference>
<name>A0A3D8I8F2_9HELI</name>
<evidence type="ECO:0000313" key="15">
    <source>
        <dbReference type="EMBL" id="RDU60831.1"/>
    </source>
</evidence>
<dbReference type="PANTHER" id="PTHR10954:SF18">
    <property type="entry name" value="RIBONUCLEASE HII"/>
    <property type="match status" value="1"/>
</dbReference>
<keyword evidence="10 12" id="KW-0378">Hydrolase</keyword>
<evidence type="ECO:0000256" key="4">
    <source>
        <dbReference type="ARBA" id="ARBA00004496"/>
    </source>
</evidence>
<gene>
    <name evidence="15" type="ORF">CQA63_02050</name>
</gene>
<dbReference type="GO" id="GO:0005737">
    <property type="term" value="C:cytoplasm"/>
    <property type="evidence" value="ECO:0007669"/>
    <property type="project" value="UniProtKB-SubCell"/>
</dbReference>
<organism evidence="15 16">
    <name type="scientific">Helicobacter marmotae</name>
    <dbReference type="NCBI Taxonomy" id="152490"/>
    <lineage>
        <taxon>Bacteria</taxon>
        <taxon>Pseudomonadati</taxon>
        <taxon>Campylobacterota</taxon>
        <taxon>Epsilonproteobacteria</taxon>
        <taxon>Campylobacterales</taxon>
        <taxon>Helicobacteraceae</taxon>
        <taxon>Helicobacter</taxon>
    </lineage>
</organism>
<dbReference type="InterPro" id="IPR022898">
    <property type="entry name" value="RNase_HII"/>
</dbReference>
<accession>A0A3D8I8F2</accession>
<comment type="similarity">
    <text evidence="5 13">Belongs to the RNase HII family.</text>
</comment>
<dbReference type="InterPro" id="IPR024567">
    <property type="entry name" value="RNase_HII/HIII_dom"/>
</dbReference>
<keyword evidence="9 12" id="KW-0255">Endonuclease</keyword>
<dbReference type="SUPFAM" id="SSF53098">
    <property type="entry name" value="Ribonuclease H-like"/>
    <property type="match status" value="1"/>
</dbReference>
<dbReference type="GO" id="GO:0006298">
    <property type="term" value="P:mismatch repair"/>
    <property type="evidence" value="ECO:0007669"/>
    <property type="project" value="TreeGrafter"/>
</dbReference>
<dbReference type="PROSITE" id="PS51975">
    <property type="entry name" value="RNASE_H_2"/>
    <property type="match status" value="1"/>
</dbReference>
<evidence type="ECO:0000259" key="14">
    <source>
        <dbReference type="PROSITE" id="PS51975"/>
    </source>
</evidence>
<dbReference type="GO" id="GO:0046872">
    <property type="term" value="F:metal ion binding"/>
    <property type="evidence" value="ECO:0007669"/>
    <property type="project" value="UniProtKB-KW"/>
</dbReference>
<dbReference type="GO" id="GO:0003723">
    <property type="term" value="F:RNA binding"/>
    <property type="evidence" value="ECO:0007669"/>
    <property type="project" value="UniProtKB-UniRule"/>
</dbReference>
<keyword evidence="6" id="KW-0963">Cytoplasm</keyword>
<dbReference type="Gene3D" id="3.30.420.10">
    <property type="entry name" value="Ribonuclease H-like superfamily/Ribonuclease H"/>
    <property type="match status" value="1"/>
</dbReference>
<comment type="caution">
    <text evidence="15">The sequence shown here is derived from an EMBL/GenBank/DDBJ whole genome shotgun (WGS) entry which is preliminary data.</text>
</comment>
<evidence type="ECO:0000256" key="3">
    <source>
        <dbReference type="ARBA" id="ARBA00004065"/>
    </source>
</evidence>
<evidence type="ECO:0000256" key="9">
    <source>
        <dbReference type="ARBA" id="ARBA00022759"/>
    </source>
</evidence>
<dbReference type="GO" id="GO:0043137">
    <property type="term" value="P:DNA replication, removal of RNA primer"/>
    <property type="evidence" value="ECO:0007669"/>
    <property type="project" value="TreeGrafter"/>
</dbReference>
<dbReference type="InterPro" id="IPR001352">
    <property type="entry name" value="RNase_HII/HIII"/>
</dbReference>
<sequence length="203" mass="22379">MWQAGIDEAGRGCLCGGLFVAGVIGEEHTISNFRAKDSKVLSPKRRESIYQAMLEAYHRGEIGLYVVEISSVDIDRHSLSWAMRQGIQGVLDAISAYVAMAQIAQKLSIFIDGNTTFGAELSQNALSLGLSMQTLIKGDSLMEVISCASVAAKVCKDRQMQALDKLYPQYKLAKNKGYGTLEHRRSIAQYGLCPHHRRSFKCC</sequence>
<comment type="subcellular location">
    <subcellularLocation>
        <location evidence="4">Cytoplasm</location>
    </subcellularLocation>
</comment>
<dbReference type="InterPro" id="IPR012337">
    <property type="entry name" value="RNaseH-like_sf"/>
</dbReference>
<feature type="binding site" evidence="12">
    <location>
        <position position="7"/>
    </location>
    <ligand>
        <name>a divalent metal cation</name>
        <dbReference type="ChEBI" id="CHEBI:60240"/>
    </ligand>
</feature>
<protein>
    <recommendedName>
        <fullName evidence="13">Ribonuclease</fullName>
        <ecNumber evidence="13">3.1.26.4</ecNumber>
    </recommendedName>
</protein>
<evidence type="ECO:0000256" key="12">
    <source>
        <dbReference type="PROSITE-ProRule" id="PRU01319"/>
    </source>
</evidence>
<dbReference type="CDD" id="cd07182">
    <property type="entry name" value="RNase_HII_bacteria_HII_like"/>
    <property type="match status" value="1"/>
</dbReference>
<dbReference type="AlphaFoldDB" id="A0A3D8I8F2"/>
<dbReference type="Pfam" id="PF01351">
    <property type="entry name" value="RNase_HII"/>
    <property type="match status" value="1"/>
</dbReference>
<proteinExistence type="inferred from homology"/>
<evidence type="ECO:0000256" key="2">
    <source>
        <dbReference type="ARBA" id="ARBA00001946"/>
    </source>
</evidence>
<keyword evidence="11" id="KW-0464">Manganese</keyword>
<comment type="cofactor">
    <cofactor evidence="12">
        <name>Mn(2+)</name>
        <dbReference type="ChEBI" id="CHEBI:29035"/>
    </cofactor>
    <cofactor evidence="12">
        <name>Mg(2+)</name>
        <dbReference type="ChEBI" id="CHEBI:18420"/>
    </cofactor>
    <text evidence="12">Manganese or magnesium. Binds 1 divalent metal ion per monomer in the absence of substrate. May bind a second metal ion after substrate binding.</text>
</comment>
<dbReference type="Proteomes" id="UP000256599">
    <property type="component" value="Unassembled WGS sequence"/>
</dbReference>
<keyword evidence="16" id="KW-1185">Reference proteome</keyword>
<evidence type="ECO:0000256" key="11">
    <source>
        <dbReference type="ARBA" id="ARBA00023211"/>
    </source>
</evidence>
<dbReference type="PANTHER" id="PTHR10954">
    <property type="entry name" value="RIBONUCLEASE H2 SUBUNIT A"/>
    <property type="match status" value="1"/>
</dbReference>
<dbReference type="EMBL" id="NXLR01000002">
    <property type="protein sequence ID" value="RDU60831.1"/>
    <property type="molecule type" value="Genomic_DNA"/>
</dbReference>
<feature type="binding site" evidence="12">
    <location>
        <position position="112"/>
    </location>
    <ligand>
        <name>a divalent metal cation</name>
        <dbReference type="ChEBI" id="CHEBI:60240"/>
    </ligand>
</feature>
<keyword evidence="8 12" id="KW-0479">Metal-binding</keyword>
<comment type="catalytic activity">
    <reaction evidence="1 12 13">
        <text>Endonucleolytic cleavage to 5'-phosphomonoester.</text>
        <dbReference type="EC" id="3.1.26.4"/>
    </reaction>
</comment>
<evidence type="ECO:0000256" key="5">
    <source>
        <dbReference type="ARBA" id="ARBA00007383"/>
    </source>
</evidence>
<comment type="cofactor">
    <cofactor evidence="2">
        <name>Mg(2+)</name>
        <dbReference type="ChEBI" id="CHEBI:18420"/>
    </cofactor>
</comment>
<evidence type="ECO:0000256" key="8">
    <source>
        <dbReference type="ARBA" id="ARBA00022723"/>
    </source>
</evidence>
<comment type="function">
    <text evidence="3 13">Endonuclease that specifically degrades the RNA of RNA-DNA hybrids.</text>
</comment>
<keyword evidence="7 12" id="KW-0540">Nuclease</keyword>
<dbReference type="RefSeq" id="WP_104700646.1">
    <property type="nucleotide sequence ID" value="NZ_FZPP01000044.1"/>
</dbReference>